<evidence type="ECO:0000313" key="5">
    <source>
        <dbReference type="EMBL" id="PZG12284.1"/>
    </source>
</evidence>
<evidence type="ECO:0000256" key="1">
    <source>
        <dbReference type="ARBA" id="ARBA00023125"/>
    </source>
</evidence>
<dbReference type="Proteomes" id="UP000249304">
    <property type="component" value="Unassembled WGS sequence"/>
</dbReference>
<feature type="region of interest" description="Disordered" evidence="3">
    <location>
        <begin position="157"/>
        <end position="184"/>
    </location>
</feature>
<dbReference type="AlphaFoldDB" id="A0A2W2F9C6"/>
<accession>A0A2W2F9C6</accession>
<keyword evidence="1" id="KW-0238">DNA-binding</keyword>
<dbReference type="InterPro" id="IPR050639">
    <property type="entry name" value="SSR_resolvase"/>
</dbReference>
<evidence type="ECO:0000256" key="3">
    <source>
        <dbReference type="SAM" id="MobiDB-lite"/>
    </source>
</evidence>
<evidence type="ECO:0000259" key="4">
    <source>
        <dbReference type="SMART" id="SM00857"/>
    </source>
</evidence>
<keyword evidence="2" id="KW-0233">DNA recombination</keyword>
<dbReference type="CDD" id="cd00338">
    <property type="entry name" value="Ser_Recombinase"/>
    <property type="match status" value="1"/>
</dbReference>
<dbReference type="InterPro" id="IPR038109">
    <property type="entry name" value="DNA_bind_recomb_sf"/>
</dbReference>
<dbReference type="Gene3D" id="3.40.50.1390">
    <property type="entry name" value="Resolvase, N-terminal catalytic domain"/>
    <property type="match status" value="1"/>
</dbReference>
<sequence>MMLEEKISPAIQRDAIEALAARRGYYIPPGAWPHGGWIEDLDVSGRNFQRTIMAAISQVEKGAAKAILVWKYSRFGRNRMGNQLNLARLETAGGELVSATEEVDATTAVGKFTRGMLMELAAFESDRAGEQWAEAYQNRLARGLPPIGGEYFGYVRRGRQPHPLDPKRTLRDPSDGEERYEPDTKSGAAQMLAGCYETYVGDQNYALLARRLNRRGFTTEGGLPWSAETVRQLMDLGFAAGLLRIHDPECRCHRASRCQRRVFRPGAHEPVISDELWKRFLKLRNAKVTRPSHSMHQFTGFIGCWHCGGGMHLIRQQKGFICGSRARHDDEICGSRFASMQAVEDALLQVLAAWAPEIETAAETCEVAPQPVRLDSNLEWLRKELARVTTDLDRQTMQFARGLLPEDSYIRVRDELLAERDRLQDALEPGEEADEEPKMAARDAVPVMRGLVEEWRTLGVLDRRALLMQIVAKLEIEKPTHGPAWLWVHPLFEAEPRRMRLAGRAQLDDVKEAVLEAMRGRGEASTAAGELLRVVPTSRDLGACSEQAGS</sequence>
<keyword evidence="6" id="KW-1185">Reference proteome</keyword>
<dbReference type="InterPro" id="IPR011109">
    <property type="entry name" value="DNA_bind_recombinase_dom"/>
</dbReference>
<feature type="compositionally biased region" description="Basic and acidic residues" evidence="3">
    <location>
        <begin position="162"/>
        <end position="184"/>
    </location>
</feature>
<dbReference type="InterPro" id="IPR006119">
    <property type="entry name" value="Resolv_N"/>
</dbReference>
<dbReference type="EMBL" id="POUD01000191">
    <property type="protein sequence ID" value="PZG12284.1"/>
    <property type="molecule type" value="Genomic_DNA"/>
</dbReference>
<dbReference type="Pfam" id="PF07508">
    <property type="entry name" value="Recombinase"/>
    <property type="match status" value="1"/>
</dbReference>
<dbReference type="Pfam" id="PF00239">
    <property type="entry name" value="Resolvase"/>
    <property type="match status" value="1"/>
</dbReference>
<dbReference type="SMART" id="SM00857">
    <property type="entry name" value="Resolvase"/>
    <property type="match status" value="1"/>
</dbReference>
<comment type="caution">
    <text evidence="5">The sequence shown here is derived from an EMBL/GenBank/DDBJ whole genome shotgun (WGS) entry which is preliminary data.</text>
</comment>
<dbReference type="SUPFAM" id="SSF53041">
    <property type="entry name" value="Resolvase-like"/>
    <property type="match status" value="1"/>
</dbReference>
<dbReference type="PANTHER" id="PTHR30461:SF2">
    <property type="entry name" value="SERINE RECOMBINASE PINE-RELATED"/>
    <property type="match status" value="1"/>
</dbReference>
<dbReference type="GO" id="GO:0003677">
    <property type="term" value="F:DNA binding"/>
    <property type="evidence" value="ECO:0007669"/>
    <property type="project" value="UniProtKB-KW"/>
</dbReference>
<name>A0A2W2F9C6_9ACTN</name>
<dbReference type="PANTHER" id="PTHR30461">
    <property type="entry name" value="DNA-INVERTASE FROM LAMBDOID PROPHAGE"/>
    <property type="match status" value="1"/>
</dbReference>
<gene>
    <name evidence="5" type="ORF">C1J01_33215</name>
</gene>
<proteinExistence type="predicted"/>
<evidence type="ECO:0000256" key="2">
    <source>
        <dbReference type="ARBA" id="ARBA00023172"/>
    </source>
</evidence>
<dbReference type="Gene3D" id="3.90.1750.20">
    <property type="entry name" value="Putative Large Serine Recombinase, Chain B, Domain 2"/>
    <property type="match status" value="1"/>
</dbReference>
<dbReference type="InterPro" id="IPR036162">
    <property type="entry name" value="Resolvase-like_N_sf"/>
</dbReference>
<dbReference type="GO" id="GO:0000150">
    <property type="term" value="F:DNA strand exchange activity"/>
    <property type="evidence" value="ECO:0007669"/>
    <property type="project" value="InterPro"/>
</dbReference>
<evidence type="ECO:0000313" key="6">
    <source>
        <dbReference type="Proteomes" id="UP000249304"/>
    </source>
</evidence>
<reference evidence="5 6" key="1">
    <citation type="submission" date="2018-01" db="EMBL/GenBank/DDBJ databases">
        <title>Draft genome sequence of Nonomuraea sp. KC333.</title>
        <authorList>
            <person name="Sahin N."/>
            <person name="Saygin H."/>
            <person name="Ay H."/>
        </authorList>
    </citation>
    <scope>NUCLEOTIDE SEQUENCE [LARGE SCALE GENOMIC DNA]</scope>
    <source>
        <strain evidence="5 6">KC333</strain>
    </source>
</reference>
<feature type="domain" description="Resolvase/invertase-type recombinase catalytic" evidence="4">
    <location>
        <begin position="8"/>
        <end position="145"/>
    </location>
</feature>
<organism evidence="5 6">
    <name type="scientific">Nonomuraea aridisoli</name>
    <dbReference type="NCBI Taxonomy" id="2070368"/>
    <lineage>
        <taxon>Bacteria</taxon>
        <taxon>Bacillati</taxon>
        <taxon>Actinomycetota</taxon>
        <taxon>Actinomycetes</taxon>
        <taxon>Streptosporangiales</taxon>
        <taxon>Streptosporangiaceae</taxon>
        <taxon>Nonomuraea</taxon>
    </lineage>
</organism>
<protein>
    <recommendedName>
        <fullName evidence="4">Resolvase/invertase-type recombinase catalytic domain-containing protein</fullName>
    </recommendedName>
</protein>